<dbReference type="EMBL" id="BSUL01000001">
    <property type="protein sequence ID" value="GMA26822.1"/>
    <property type="molecule type" value="Genomic_DNA"/>
</dbReference>
<evidence type="ECO:0000313" key="1">
    <source>
        <dbReference type="EMBL" id="GMA26822.1"/>
    </source>
</evidence>
<dbReference type="RefSeq" id="WP_284228912.1">
    <property type="nucleotide sequence ID" value="NZ_BSUL01000001.1"/>
</dbReference>
<dbReference type="EMBL" id="BSUL01000002">
    <property type="protein sequence ID" value="GMA29933.1"/>
    <property type="molecule type" value="Genomic_DNA"/>
</dbReference>
<proteinExistence type="predicted"/>
<dbReference type="Proteomes" id="UP001157160">
    <property type="component" value="Unassembled WGS sequence"/>
</dbReference>
<reference evidence="1 3" key="1">
    <citation type="journal article" date="2014" name="Int. J. Syst. Evol. Microbiol.">
        <title>Complete genome sequence of Corynebacterium casei LMG S-19264T (=DSM 44701T), isolated from a smear-ripened cheese.</title>
        <authorList>
            <consortium name="US DOE Joint Genome Institute (JGI-PGF)"/>
            <person name="Walter F."/>
            <person name="Albersmeier A."/>
            <person name="Kalinowski J."/>
            <person name="Ruckert C."/>
        </authorList>
    </citation>
    <scope>NUCLEOTIDE SEQUENCE [LARGE SCALE GENOMIC DNA]</scope>
    <source>
        <strain evidence="1 3">NBRC 112289</strain>
    </source>
</reference>
<gene>
    <name evidence="1" type="ORF">GCM10025874_00750</name>
    <name evidence="2" type="ORF">GCM10025874_31860</name>
</gene>
<protein>
    <recommendedName>
        <fullName evidence="4">Alpha/beta hydrolase</fullName>
    </recommendedName>
</protein>
<organism evidence="1 3">
    <name type="scientific">Arenivirga flava</name>
    <dbReference type="NCBI Taxonomy" id="1930060"/>
    <lineage>
        <taxon>Bacteria</taxon>
        <taxon>Bacillati</taxon>
        <taxon>Actinomycetota</taxon>
        <taxon>Actinomycetes</taxon>
        <taxon>Micrococcales</taxon>
        <taxon>Microbacteriaceae</taxon>
        <taxon>Arenivirga</taxon>
    </lineage>
</organism>
<keyword evidence="3" id="KW-1185">Reference proteome</keyword>
<evidence type="ECO:0000313" key="3">
    <source>
        <dbReference type="Proteomes" id="UP001157160"/>
    </source>
</evidence>
<dbReference type="AlphaFoldDB" id="A0AA37XAM4"/>
<name>A0AA37XAM4_9MICO</name>
<accession>A0AA37XAM4</accession>
<reference evidence="1" key="2">
    <citation type="submission" date="2023-02" db="EMBL/GenBank/DDBJ databases">
        <authorList>
            <person name="Sun Q."/>
            <person name="Mori K."/>
        </authorList>
    </citation>
    <scope>NUCLEOTIDE SEQUENCE</scope>
    <source>
        <strain evidence="1">NBRC 112289</strain>
    </source>
</reference>
<evidence type="ECO:0000313" key="2">
    <source>
        <dbReference type="EMBL" id="GMA29933.1"/>
    </source>
</evidence>
<evidence type="ECO:0008006" key="4">
    <source>
        <dbReference type="Google" id="ProtNLM"/>
    </source>
</evidence>
<sequence length="346" mass="37328">MGEPQQTALVLGAAGAIGALGGIPPLARAAANRVNATRALTTIDEEIRSAEESRPSGALREEVFADHLEKLRDERTYVAKVAEGSVQLYLWDRDRGHIVEMVGDFTKEYHRVITYTPGTFTNMQSFYDGSVQEAAKWFTGENSGAVGFVWKGAEFPGQTRELGKPVDTFVGINEANAQQLALDTGSALAAFQDGIRADPRIDGSQSIAMGHSWGLAATTGSEVAGAHYDQVHSLAGAWMPQGWDADGDTGYHHWSYTDFLSVAQDFGLVGEGNVPDTDPAFTSTIYESDEDSTIYIPTTTNPWAPTPPGEIRSASGAGLTENHTLIATQEDKNLEALLDMRARMDR</sequence>
<comment type="caution">
    <text evidence="1">The sequence shown here is derived from an EMBL/GenBank/DDBJ whole genome shotgun (WGS) entry which is preliminary data.</text>
</comment>